<keyword evidence="2" id="KW-1185">Reference proteome</keyword>
<sequence length="101" mass="11773">MTKRSKYEKETILNFNEAEATATIYTYNASLKRRLAEFSRKYPVLCQMKHSTPDGSVTYEIDKSRISIRFLPPYSEERKEAARAYAKEHGFQVLSREEEAA</sequence>
<dbReference type="AlphaFoldDB" id="A0A0V8QIW1"/>
<protein>
    <submittedName>
        <fullName evidence="1">Molecular chaperone</fullName>
    </submittedName>
</protein>
<evidence type="ECO:0000313" key="2">
    <source>
        <dbReference type="Proteomes" id="UP000054874"/>
    </source>
</evidence>
<dbReference type="OrthoDB" id="9800084at2"/>
<dbReference type="STRING" id="290052.ASU35_05110"/>
<organism evidence="1 2">
    <name type="scientific">Acetivibrio ethanolgignens</name>
    <dbReference type="NCBI Taxonomy" id="290052"/>
    <lineage>
        <taxon>Bacteria</taxon>
        <taxon>Bacillati</taxon>
        <taxon>Bacillota</taxon>
        <taxon>Clostridia</taxon>
        <taxon>Eubacteriales</taxon>
        <taxon>Oscillospiraceae</taxon>
        <taxon>Acetivibrio</taxon>
    </lineage>
</organism>
<dbReference type="RefSeq" id="WP_058351272.1">
    <property type="nucleotide sequence ID" value="NZ_CABMMD010000002.1"/>
</dbReference>
<proteinExistence type="predicted"/>
<dbReference type="Proteomes" id="UP000054874">
    <property type="component" value="Unassembled WGS sequence"/>
</dbReference>
<accession>A0A0V8QIW1</accession>
<gene>
    <name evidence="1" type="ORF">ASU35_05110</name>
</gene>
<name>A0A0V8QIW1_9FIRM</name>
<reference evidence="1 2" key="1">
    <citation type="submission" date="2015-11" db="EMBL/GenBank/DDBJ databases">
        <title>Butyribacter intestini gen. nov., sp. nov., a butyric acid-producing bacterium of the family Lachnospiraceae isolated from the human faeces.</title>
        <authorList>
            <person name="Zou Y."/>
            <person name="Xue W."/>
            <person name="Luo G."/>
            <person name="Lv M."/>
        </authorList>
    </citation>
    <scope>NUCLEOTIDE SEQUENCE [LARGE SCALE GENOMIC DNA]</scope>
    <source>
        <strain evidence="1 2">ACET-33324</strain>
    </source>
</reference>
<evidence type="ECO:0000313" key="1">
    <source>
        <dbReference type="EMBL" id="KSV60555.1"/>
    </source>
</evidence>
<dbReference type="EMBL" id="LNAM01000002">
    <property type="protein sequence ID" value="KSV60555.1"/>
    <property type="molecule type" value="Genomic_DNA"/>
</dbReference>
<comment type="caution">
    <text evidence="1">The sequence shown here is derived from an EMBL/GenBank/DDBJ whole genome shotgun (WGS) entry which is preliminary data.</text>
</comment>